<evidence type="ECO:0000313" key="2">
    <source>
        <dbReference type="Proteomes" id="UP000501926"/>
    </source>
</evidence>
<dbReference type="Proteomes" id="UP000501926">
    <property type="component" value="Chromosome"/>
</dbReference>
<dbReference type="EMBL" id="CP049055">
    <property type="protein sequence ID" value="QII13604.1"/>
    <property type="molecule type" value="Genomic_DNA"/>
</dbReference>
<organism evidence="1 2">
    <name type="scientific">Kuenenia stuttgartiensis</name>
    <dbReference type="NCBI Taxonomy" id="174633"/>
    <lineage>
        <taxon>Bacteria</taxon>
        <taxon>Pseudomonadati</taxon>
        <taxon>Planctomycetota</taxon>
        <taxon>Candidatus Brocadiia</taxon>
        <taxon>Candidatus Brocadiales</taxon>
        <taxon>Candidatus Brocadiaceae</taxon>
        <taxon>Candidatus Kuenenia</taxon>
    </lineage>
</organism>
<accession>A0A6G7GW72</accession>
<dbReference type="AlphaFoldDB" id="A0A6G7GW72"/>
<protein>
    <submittedName>
        <fullName evidence="1">Uncharacterized protein</fullName>
    </submittedName>
</protein>
<proteinExistence type="predicted"/>
<reference evidence="1 2" key="1">
    <citation type="submission" date="2020-02" db="EMBL/GenBank/DDBJ databases">
        <title>Newly sequenced genome of strain CSTR1 showed variability in Candidatus Kuenenia stuttgartiensis genomes.</title>
        <authorList>
            <person name="Ding C."/>
            <person name="Adrian L."/>
        </authorList>
    </citation>
    <scope>NUCLEOTIDE SEQUENCE [LARGE SCALE GENOMIC DNA]</scope>
    <source>
        <strain evidence="1 2">CSTR1</strain>
    </source>
</reference>
<name>A0A6G7GW72_KUEST</name>
<evidence type="ECO:0000313" key="1">
    <source>
        <dbReference type="EMBL" id="QII13604.1"/>
    </source>
</evidence>
<sequence>MAEGKDDPRPESLKLLKKHFGTKGSIVAYKDKLNKACEVFPAYGE</sequence>
<gene>
    <name evidence="1" type="ORF">KsCSTR_42260</name>
</gene>